<evidence type="ECO:0000313" key="3">
    <source>
        <dbReference type="EMBL" id="KAK3285817.1"/>
    </source>
</evidence>
<reference evidence="3 4" key="1">
    <citation type="journal article" date="2015" name="Genome Biol. Evol.">
        <title>Comparative Genomics of a Bacterivorous Green Alga Reveals Evolutionary Causalities and Consequences of Phago-Mixotrophic Mode of Nutrition.</title>
        <authorList>
            <person name="Burns J.A."/>
            <person name="Paasch A."/>
            <person name="Narechania A."/>
            <person name="Kim E."/>
        </authorList>
    </citation>
    <scope>NUCLEOTIDE SEQUENCE [LARGE SCALE GENOMIC DNA]</scope>
    <source>
        <strain evidence="3 4">PLY_AMNH</strain>
    </source>
</reference>
<keyword evidence="2" id="KW-0472">Membrane</keyword>
<evidence type="ECO:0000313" key="4">
    <source>
        <dbReference type="Proteomes" id="UP001190700"/>
    </source>
</evidence>
<gene>
    <name evidence="3" type="ORF">CYMTET_6589</name>
</gene>
<name>A0AAE0GWU7_9CHLO</name>
<protein>
    <submittedName>
        <fullName evidence="3">Uncharacterized protein</fullName>
    </submittedName>
</protein>
<accession>A0AAE0GWU7</accession>
<feature type="region of interest" description="Disordered" evidence="1">
    <location>
        <begin position="169"/>
        <end position="210"/>
    </location>
</feature>
<keyword evidence="2" id="KW-1133">Transmembrane helix</keyword>
<evidence type="ECO:0000256" key="1">
    <source>
        <dbReference type="SAM" id="MobiDB-lite"/>
    </source>
</evidence>
<proteinExistence type="predicted"/>
<keyword evidence="4" id="KW-1185">Reference proteome</keyword>
<dbReference type="EMBL" id="LGRX02001617">
    <property type="protein sequence ID" value="KAK3285817.1"/>
    <property type="molecule type" value="Genomic_DNA"/>
</dbReference>
<dbReference type="AlphaFoldDB" id="A0AAE0GWU7"/>
<organism evidence="3 4">
    <name type="scientific">Cymbomonas tetramitiformis</name>
    <dbReference type="NCBI Taxonomy" id="36881"/>
    <lineage>
        <taxon>Eukaryota</taxon>
        <taxon>Viridiplantae</taxon>
        <taxon>Chlorophyta</taxon>
        <taxon>Pyramimonadophyceae</taxon>
        <taxon>Pyramimonadales</taxon>
        <taxon>Pyramimonadaceae</taxon>
        <taxon>Cymbomonas</taxon>
    </lineage>
</organism>
<feature type="transmembrane region" description="Helical" evidence="2">
    <location>
        <begin position="109"/>
        <end position="130"/>
    </location>
</feature>
<evidence type="ECO:0000256" key="2">
    <source>
        <dbReference type="SAM" id="Phobius"/>
    </source>
</evidence>
<feature type="compositionally biased region" description="Polar residues" evidence="1">
    <location>
        <begin position="196"/>
        <end position="210"/>
    </location>
</feature>
<sequence>MADSNQVTAQHVTVISIGEVDTLTEMAVRIYTPSFDYAQQLGSRVPDELAPAFDSDIYYAASSGTPTWRTVSVYYDAGHTIVSTITRQDKQEDSDDADRDDVLFWHSEAMSIVLIVYLVVMGTVLMASLARFRHLMSKDSEELCVDTKEEIVQLDKTKAIMVAEAPMGSLSPSANKVHPVQVATEPTPPRPADPDSSMTQQGDRPSGNQV</sequence>
<dbReference type="Proteomes" id="UP001190700">
    <property type="component" value="Unassembled WGS sequence"/>
</dbReference>
<comment type="caution">
    <text evidence="3">The sequence shown here is derived from an EMBL/GenBank/DDBJ whole genome shotgun (WGS) entry which is preliminary data.</text>
</comment>
<keyword evidence="2" id="KW-0812">Transmembrane</keyword>